<dbReference type="Pfam" id="PF07374">
    <property type="entry name" value="DUF1492"/>
    <property type="match status" value="1"/>
</dbReference>
<comment type="caution">
    <text evidence="1">The sequence shown here is derived from an EMBL/GenBank/DDBJ whole genome shotgun (WGS) entry which is preliminary data.</text>
</comment>
<evidence type="ECO:0000313" key="2">
    <source>
        <dbReference type="Proteomes" id="UP000675379"/>
    </source>
</evidence>
<reference evidence="1" key="1">
    <citation type="submission" date="2021-04" db="EMBL/GenBank/DDBJ databases">
        <title>Proteiniclasticum sedimins sp. nov., an obligate anaerobic bacterium isolated from anaerobic sludge.</title>
        <authorList>
            <person name="Liu J."/>
        </authorList>
    </citation>
    <scope>NUCLEOTIDE SEQUENCE</scope>
    <source>
        <strain evidence="1">BAD-10</strain>
    </source>
</reference>
<sequence>MAKSISKAYYKYVEHELYNYINTKQEYEELREDIILSSPAPGSERVQSSLLSDETSSKAIKLTASTRLSTMHKCICSIETGIRIIKNDPEPRKYELLRMKYFDGKYTDIGIAQELNISRETYYRWKRQIVSLVAMYMGLID</sequence>
<name>A0A941HRM4_9CLOT</name>
<dbReference type="Proteomes" id="UP000675379">
    <property type="component" value="Unassembled WGS sequence"/>
</dbReference>
<dbReference type="InterPro" id="IPR006523">
    <property type="entry name" value="RinA"/>
</dbReference>
<evidence type="ECO:0000313" key="1">
    <source>
        <dbReference type="EMBL" id="MBR0576763.1"/>
    </source>
</evidence>
<accession>A0A941HRM4</accession>
<dbReference type="InterPro" id="IPR010861">
    <property type="entry name" value="DUF1492"/>
</dbReference>
<gene>
    <name evidence="1" type="ORF">KCG48_10505</name>
</gene>
<proteinExistence type="predicted"/>
<dbReference type="NCBIfam" id="TIGR01636">
    <property type="entry name" value="phage_rinA"/>
    <property type="match status" value="1"/>
</dbReference>
<protein>
    <submittedName>
        <fullName evidence="1">DUF1492 domain-containing protein</fullName>
    </submittedName>
</protein>
<dbReference type="RefSeq" id="WP_211802182.1">
    <property type="nucleotide sequence ID" value="NZ_JAGSCS010000014.1"/>
</dbReference>
<keyword evidence="2" id="KW-1185">Reference proteome</keyword>
<dbReference type="EMBL" id="JAGSCS010000014">
    <property type="protein sequence ID" value="MBR0576763.1"/>
    <property type="molecule type" value="Genomic_DNA"/>
</dbReference>
<dbReference type="AlphaFoldDB" id="A0A941HRM4"/>
<organism evidence="1 2">
    <name type="scientific">Proteiniclasticum sediminis</name>
    <dbReference type="NCBI Taxonomy" id="2804028"/>
    <lineage>
        <taxon>Bacteria</taxon>
        <taxon>Bacillati</taxon>
        <taxon>Bacillota</taxon>
        <taxon>Clostridia</taxon>
        <taxon>Eubacteriales</taxon>
        <taxon>Clostridiaceae</taxon>
        <taxon>Proteiniclasticum</taxon>
    </lineage>
</organism>